<evidence type="ECO:0000256" key="6">
    <source>
        <dbReference type="ARBA" id="ARBA00023136"/>
    </source>
</evidence>
<sequence length="180" mass="19944">MASRGGPRAAGSDGSDFSHREQVASRYQASTALKAKLKVCAYVNLFVCLPVALFIINSHLGLVSLPDETGPHLSHYLLLATCLSSVLYLASLPRNKKLMVQLANVVVVGCGLGGAAWGLYSYFWILKPLLLKGEFRMILQSPMVLPLAWFIVFMIKILLYSQTLYYARQLMGTWDTKKTK</sequence>
<dbReference type="InterPro" id="IPR009787">
    <property type="entry name" value="Jagunal"/>
</dbReference>
<protein>
    <submittedName>
        <fullName evidence="8">Uncharacterized protein</fullName>
    </submittedName>
</protein>
<evidence type="ECO:0000256" key="4">
    <source>
        <dbReference type="ARBA" id="ARBA00022824"/>
    </source>
</evidence>
<feature type="transmembrane region" description="Helical" evidence="7">
    <location>
        <begin position="102"/>
        <end position="123"/>
    </location>
</feature>
<evidence type="ECO:0000313" key="9">
    <source>
        <dbReference type="Proteomes" id="UP000887568"/>
    </source>
</evidence>
<dbReference type="GeneID" id="119745451"/>
<evidence type="ECO:0000256" key="2">
    <source>
        <dbReference type="ARBA" id="ARBA00008462"/>
    </source>
</evidence>
<dbReference type="GO" id="GO:0007029">
    <property type="term" value="P:endoplasmic reticulum organization"/>
    <property type="evidence" value="ECO:0007669"/>
    <property type="project" value="InterPro"/>
</dbReference>
<feature type="transmembrane region" description="Helical" evidence="7">
    <location>
        <begin position="73"/>
        <end position="90"/>
    </location>
</feature>
<dbReference type="OrthoDB" id="8914197at2759"/>
<organism evidence="8 9">
    <name type="scientific">Patiria miniata</name>
    <name type="common">Bat star</name>
    <name type="synonym">Asterina miniata</name>
    <dbReference type="NCBI Taxonomy" id="46514"/>
    <lineage>
        <taxon>Eukaryota</taxon>
        <taxon>Metazoa</taxon>
        <taxon>Echinodermata</taxon>
        <taxon>Eleutherozoa</taxon>
        <taxon>Asterozoa</taxon>
        <taxon>Asteroidea</taxon>
        <taxon>Valvatacea</taxon>
        <taxon>Valvatida</taxon>
        <taxon>Asterinidae</taxon>
        <taxon>Patiria</taxon>
    </lineage>
</organism>
<accession>A0A914BN63</accession>
<keyword evidence="5 7" id="KW-1133">Transmembrane helix</keyword>
<evidence type="ECO:0000256" key="7">
    <source>
        <dbReference type="SAM" id="Phobius"/>
    </source>
</evidence>
<keyword evidence="6 7" id="KW-0472">Membrane</keyword>
<reference evidence="8" key="1">
    <citation type="submission" date="2022-11" db="UniProtKB">
        <authorList>
            <consortium name="EnsemblMetazoa"/>
        </authorList>
    </citation>
    <scope>IDENTIFICATION</scope>
</reference>
<evidence type="ECO:0000256" key="5">
    <source>
        <dbReference type="ARBA" id="ARBA00022989"/>
    </source>
</evidence>
<comment type="similarity">
    <text evidence="2">Belongs to the jagunal family.</text>
</comment>
<keyword evidence="3 7" id="KW-0812">Transmembrane</keyword>
<evidence type="ECO:0000313" key="8">
    <source>
        <dbReference type="EnsemblMetazoa" id="XP_038077728.1"/>
    </source>
</evidence>
<evidence type="ECO:0000256" key="3">
    <source>
        <dbReference type="ARBA" id="ARBA00022692"/>
    </source>
</evidence>
<dbReference type="OMA" id="PHYQMSA"/>
<dbReference type="RefSeq" id="XP_038077728.1">
    <property type="nucleotide sequence ID" value="XM_038221800.1"/>
</dbReference>
<name>A0A914BN63_PATMI</name>
<dbReference type="Pfam" id="PF07086">
    <property type="entry name" value="Jagunal"/>
    <property type="match status" value="1"/>
</dbReference>
<proteinExistence type="inferred from homology"/>
<comment type="subcellular location">
    <subcellularLocation>
        <location evidence="1">Endoplasmic reticulum membrane</location>
        <topology evidence="1">Multi-pass membrane protein</topology>
    </subcellularLocation>
</comment>
<dbReference type="Proteomes" id="UP000887568">
    <property type="component" value="Unplaced"/>
</dbReference>
<dbReference type="EnsemblMetazoa" id="XM_038221800.1">
    <property type="protein sequence ID" value="XP_038077728.1"/>
    <property type="gene ID" value="LOC119745451"/>
</dbReference>
<dbReference type="PANTHER" id="PTHR20955">
    <property type="entry name" value="PROTEIN JAGUNAL HOMOLOG 1"/>
    <property type="match status" value="1"/>
</dbReference>
<keyword evidence="4" id="KW-0256">Endoplasmic reticulum</keyword>
<dbReference type="GO" id="GO:0016192">
    <property type="term" value="P:vesicle-mediated transport"/>
    <property type="evidence" value="ECO:0007669"/>
    <property type="project" value="TreeGrafter"/>
</dbReference>
<dbReference type="GO" id="GO:0005789">
    <property type="term" value="C:endoplasmic reticulum membrane"/>
    <property type="evidence" value="ECO:0007669"/>
    <property type="project" value="UniProtKB-SubCell"/>
</dbReference>
<evidence type="ECO:0000256" key="1">
    <source>
        <dbReference type="ARBA" id="ARBA00004477"/>
    </source>
</evidence>
<dbReference type="PANTHER" id="PTHR20955:SF1">
    <property type="entry name" value="PROTEIN JAGUNAL HOMOLOG 1"/>
    <property type="match status" value="1"/>
</dbReference>
<feature type="transmembrane region" description="Helical" evidence="7">
    <location>
        <begin position="143"/>
        <end position="161"/>
    </location>
</feature>
<feature type="transmembrane region" description="Helical" evidence="7">
    <location>
        <begin position="39"/>
        <end position="61"/>
    </location>
</feature>
<keyword evidence="9" id="KW-1185">Reference proteome</keyword>
<dbReference type="AlphaFoldDB" id="A0A914BN63"/>